<dbReference type="EMBL" id="BAAAUG010000278">
    <property type="protein sequence ID" value="GAA3155448.1"/>
    <property type="molecule type" value="Genomic_DNA"/>
</dbReference>
<dbReference type="PROSITE" id="PS51674">
    <property type="entry name" value="4FE4S_WBL"/>
    <property type="match status" value="1"/>
</dbReference>
<comment type="similarity">
    <text evidence="3">Belongs to the WhiB family.</text>
</comment>
<evidence type="ECO:0000256" key="12">
    <source>
        <dbReference type="SAM" id="MobiDB-lite"/>
    </source>
</evidence>
<dbReference type="PANTHER" id="PTHR38839">
    <property type="entry name" value="TRANSCRIPTIONAL REGULATOR WHID-RELATED"/>
    <property type="match status" value="1"/>
</dbReference>
<proteinExistence type="inferred from homology"/>
<evidence type="ECO:0000259" key="13">
    <source>
        <dbReference type="PROSITE" id="PS51674"/>
    </source>
</evidence>
<evidence type="ECO:0000256" key="1">
    <source>
        <dbReference type="ARBA" id="ARBA00001966"/>
    </source>
</evidence>
<evidence type="ECO:0000256" key="8">
    <source>
        <dbReference type="ARBA" id="ARBA00023015"/>
    </source>
</evidence>
<dbReference type="InterPro" id="IPR003482">
    <property type="entry name" value="Whib"/>
</dbReference>
<name>A0ABP6NQ86_9ACTN</name>
<evidence type="ECO:0000256" key="10">
    <source>
        <dbReference type="ARBA" id="ARBA00023157"/>
    </source>
</evidence>
<dbReference type="InterPro" id="IPR034768">
    <property type="entry name" value="4FE4S_WBL"/>
</dbReference>
<evidence type="ECO:0000256" key="9">
    <source>
        <dbReference type="ARBA" id="ARBA00023125"/>
    </source>
</evidence>
<evidence type="ECO:0000256" key="5">
    <source>
        <dbReference type="ARBA" id="ARBA00022723"/>
    </source>
</evidence>
<evidence type="ECO:0000256" key="2">
    <source>
        <dbReference type="ARBA" id="ARBA00004496"/>
    </source>
</evidence>
<comment type="caution">
    <text evidence="14">The sequence shown here is derived from an EMBL/GenBank/DDBJ whole genome shotgun (WGS) entry which is preliminary data.</text>
</comment>
<comment type="cofactor">
    <cofactor evidence="1">
        <name>[4Fe-4S] cluster</name>
        <dbReference type="ChEBI" id="CHEBI:49883"/>
    </cofactor>
</comment>
<keyword evidence="11" id="KW-0804">Transcription</keyword>
<evidence type="ECO:0000256" key="7">
    <source>
        <dbReference type="ARBA" id="ARBA00023014"/>
    </source>
</evidence>
<feature type="compositionally biased region" description="Basic and acidic residues" evidence="12">
    <location>
        <begin position="56"/>
        <end position="75"/>
    </location>
</feature>
<evidence type="ECO:0000256" key="3">
    <source>
        <dbReference type="ARBA" id="ARBA00006597"/>
    </source>
</evidence>
<feature type="domain" description="4Fe-4S Wbl-type" evidence="13">
    <location>
        <begin position="10"/>
        <end position="75"/>
    </location>
</feature>
<keyword evidence="8" id="KW-0805">Transcription regulation</keyword>
<protein>
    <recommendedName>
        <fullName evidence="13">4Fe-4S Wbl-type domain-containing protein</fullName>
    </recommendedName>
</protein>
<dbReference type="Proteomes" id="UP001501637">
    <property type="component" value="Unassembled WGS sequence"/>
</dbReference>
<gene>
    <name evidence="14" type="ORF">GCM10010449_84980</name>
</gene>
<evidence type="ECO:0000256" key="6">
    <source>
        <dbReference type="ARBA" id="ARBA00023004"/>
    </source>
</evidence>
<feature type="region of interest" description="Disordered" evidence="12">
    <location>
        <begin position="56"/>
        <end position="110"/>
    </location>
</feature>
<dbReference type="RefSeq" id="WP_344531094.1">
    <property type="nucleotide sequence ID" value="NZ_BAAAUG010000278.1"/>
</dbReference>
<feature type="compositionally biased region" description="Basic residues" evidence="12">
    <location>
        <begin position="81"/>
        <end position="95"/>
    </location>
</feature>
<dbReference type="Pfam" id="PF02467">
    <property type="entry name" value="Whib"/>
    <property type="match status" value="1"/>
</dbReference>
<evidence type="ECO:0000256" key="4">
    <source>
        <dbReference type="ARBA" id="ARBA00022485"/>
    </source>
</evidence>
<accession>A0ABP6NQ86</accession>
<keyword evidence="10" id="KW-1015">Disulfide bond</keyword>
<organism evidence="14 15">
    <name type="scientific">Streptomyces rectiviolaceus</name>
    <dbReference type="NCBI Taxonomy" id="332591"/>
    <lineage>
        <taxon>Bacteria</taxon>
        <taxon>Bacillati</taxon>
        <taxon>Actinomycetota</taxon>
        <taxon>Actinomycetes</taxon>
        <taxon>Kitasatosporales</taxon>
        <taxon>Streptomycetaceae</taxon>
        <taxon>Streptomyces</taxon>
    </lineage>
</organism>
<evidence type="ECO:0000256" key="11">
    <source>
        <dbReference type="ARBA" id="ARBA00023163"/>
    </source>
</evidence>
<keyword evidence="9" id="KW-0238">DNA-binding</keyword>
<evidence type="ECO:0000313" key="15">
    <source>
        <dbReference type="Proteomes" id="UP001501637"/>
    </source>
</evidence>
<keyword evidence="15" id="KW-1185">Reference proteome</keyword>
<keyword evidence="7" id="KW-0411">Iron-sulfur</keyword>
<keyword evidence="4" id="KW-0004">4Fe-4S</keyword>
<reference evidence="15" key="1">
    <citation type="journal article" date="2019" name="Int. J. Syst. Evol. Microbiol.">
        <title>The Global Catalogue of Microorganisms (GCM) 10K type strain sequencing project: providing services to taxonomists for standard genome sequencing and annotation.</title>
        <authorList>
            <consortium name="The Broad Institute Genomics Platform"/>
            <consortium name="The Broad Institute Genome Sequencing Center for Infectious Disease"/>
            <person name="Wu L."/>
            <person name="Ma J."/>
        </authorList>
    </citation>
    <scope>NUCLEOTIDE SEQUENCE [LARGE SCALE GENOMIC DNA]</scope>
    <source>
        <strain evidence="15">JCM 9092</strain>
    </source>
</reference>
<evidence type="ECO:0000313" key="14">
    <source>
        <dbReference type="EMBL" id="GAA3155448.1"/>
    </source>
</evidence>
<keyword evidence="6" id="KW-0408">Iron</keyword>
<comment type="subcellular location">
    <subcellularLocation>
        <location evidence="2">Cytoplasm</location>
    </subcellularLocation>
</comment>
<keyword evidence="5" id="KW-0479">Metal-binding</keyword>
<sequence>MSAAWEENASCRNLELSLFYPAKEAVEQAEQARTVCATCPVREQCLTSTLADEKRLTPSDRDGIRAGLDGRERYILQHGQPKPRQRKPRTPRPAKPRTLAPCGTPAAYDRHMRRGEPIDDACRVARRVRYRPDRRTLATDPVRPDCGTRSGYQWHTAHHEVPCQPCTDADLAAAWFIRQLAATTG</sequence>